<keyword evidence="10" id="KW-1185">Reference proteome</keyword>
<dbReference type="InterPro" id="IPR003120">
    <property type="entry name" value="Ste12"/>
</dbReference>
<evidence type="ECO:0000313" key="9">
    <source>
        <dbReference type="EMBL" id="KAJ1905102.1"/>
    </source>
</evidence>
<dbReference type="GO" id="GO:1990526">
    <property type="term" value="C:Ste12p-Dig1p-Dig2p complex"/>
    <property type="evidence" value="ECO:0007669"/>
    <property type="project" value="TreeGrafter"/>
</dbReference>
<dbReference type="EMBL" id="JANBPT010001797">
    <property type="protein sequence ID" value="KAJ1905102.1"/>
    <property type="molecule type" value="Genomic_DNA"/>
</dbReference>
<protein>
    <recommendedName>
        <fullName evidence="8">C2H2-type domain-containing protein</fullName>
    </recommendedName>
</protein>
<dbReference type="PROSITE" id="PS00028">
    <property type="entry name" value="ZINC_FINGER_C2H2_1"/>
    <property type="match status" value="2"/>
</dbReference>
<comment type="subcellular location">
    <subcellularLocation>
        <location evidence="1">Nucleus</location>
    </subcellularLocation>
</comment>
<evidence type="ECO:0000256" key="5">
    <source>
        <dbReference type="ARBA" id="ARBA00024345"/>
    </source>
</evidence>
<dbReference type="GO" id="GO:1990527">
    <property type="term" value="C:Tec1p-Ste12p-Dig1p complex"/>
    <property type="evidence" value="ECO:0007669"/>
    <property type="project" value="TreeGrafter"/>
</dbReference>
<dbReference type="PANTHER" id="PTHR47427">
    <property type="entry name" value="PROTEIN STE12"/>
    <property type="match status" value="1"/>
</dbReference>
<evidence type="ECO:0000313" key="10">
    <source>
        <dbReference type="Proteomes" id="UP001150569"/>
    </source>
</evidence>
<dbReference type="Pfam" id="PF02200">
    <property type="entry name" value="STE"/>
    <property type="match status" value="1"/>
</dbReference>
<sequence>MASVSTNLSALPAPPAAARVYTVDEYSRAMNELNDFYRHAPERMPTGEKITRHELPTGECVSCIRWKDKFFITSTDIIRGLVFRFQAIGRPVTQSRLKKFEEGVFSDLRNLKSGIDATLEEPRSDFLEMLYKHQCIRTQKKQRVFHWFAVRHDYLFGEALERDYKREARGAIPTTNYHGGGPDLRCDGGGLSTMDRHPTVPSASLACDPLTPTVHVSLSQADQPFKPLLDHFHHIGPNGVASRLPRDAPTHSGHDEDDNDIFNELQAVNSEMNLAESATPSAPTFAGAGLPCPPLIHESSALGHTDFNLLTSPVPGASAPPYHQRTLGTDSQLQCLVHQHLLTQGCTFCSMALHLNQSRDVHPPDPTTLRSPTFPLTRIGAPYVVPPSLPKRKTAPAGIDLVATSATKRIARHTCPKCQRDFQRAESLRRHMSTHDTTPKTFRCTVSGCLSDFAELESLNRHLQLNHAPATPGRSILPSQRAPPPPPLNLTNAMPPSSCMVPTAPTPVSRPSAHPPRRPDHPMDRHLIGPPYVITGNDPIYLYPSPSVHITGLPNAPLSAIMSPSDAAQYASLLSPPMGLYHNSGLSPTAHQGMSNLSLSHGIGYPFGSVPPSPATTVPPESLATFMHQHSPYGPGSVNGLHQTEFPQRGVDNWDQLPDLIADVDDDDTPNLEELPTLQFTQIPTGKQSKSTGL</sequence>
<dbReference type="GO" id="GO:0005634">
    <property type="term" value="C:nucleus"/>
    <property type="evidence" value="ECO:0007669"/>
    <property type="project" value="UniProtKB-SubCell"/>
</dbReference>
<feature type="domain" description="C2H2-type" evidence="8">
    <location>
        <begin position="442"/>
        <end position="472"/>
    </location>
</feature>
<keyword evidence="6" id="KW-0862">Zinc</keyword>
<dbReference type="PROSITE" id="PS50157">
    <property type="entry name" value="ZINC_FINGER_C2H2_2"/>
    <property type="match status" value="2"/>
</dbReference>
<dbReference type="AlphaFoldDB" id="A0A9W8DKP7"/>
<reference evidence="9" key="1">
    <citation type="submission" date="2022-07" db="EMBL/GenBank/DDBJ databases">
        <title>Phylogenomic reconstructions and comparative analyses of Kickxellomycotina fungi.</title>
        <authorList>
            <person name="Reynolds N.K."/>
            <person name="Stajich J.E."/>
            <person name="Barry K."/>
            <person name="Grigoriev I.V."/>
            <person name="Crous P."/>
            <person name="Smith M.E."/>
        </authorList>
    </citation>
    <scope>NUCLEOTIDE SEQUENCE</scope>
    <source>
        <strain evidence="9">RSA 861</strain>
    </source>
</reference>
<dbReference type="InterPro" id="IPR036236">
    <property type="entry name" value="Znf_C2H2_sf"/>
</dbReference>
<evidence type="ECO:0000256" key="7">
    <source>
        <dbReference type="SAM" id="MobiDB-lite"/>
    </source>
</evidence>
<feature type="region of interest" description="Disordered" evidence="7">
    <location>
        <begin position="239"/>
        <end position="259"/>
    </location>
</feature>
<comment type="similarity">
    <text evidence="5">Belongs to the STE12 transcription factor family.</text>
</comment>
<name>A0A9W8DKP7_9FUNG</name>
<feature type="compositionally biased region" description="Basic and acidic residues" evidence="7">
    <location>
        <begin position="244"/>
        <end position="254"/>
    </location>
</feature>
<proteinExistence type="inferred from homology"/>
<dbReference type="InterPro" id="IPR013087">
    <property type="entry name" value="Znf_C2H2_type"/>
</dbReference>
<comment type="caution">
    <text evidence="9">The sequence shown here is derived from an EMBL/GenBank/DDBJ whole genome shotgun (WGS) entry which is preliminary data.</text>
</comment>
<keyword evidence="6" id="KW-0863">Zinc-finger</keyword>
<dbReference type="PANTHER" id="PTHR47427:SF1">
    <property type="entry name" value="PROTEIN STE12"/>
    <property type="match status" value="1"/>
</dbReference>
<accession>A0A9W8DKP7</accession>
<keyword evidence="6" id="KW-0479">Metal-binding</keyword>
<dbReference type="OrthoDB" id="1095242at2759"/>
<dbReference type="GO" id="GO:0008270">
    <property type="term" value="F:zinc ion binding"/>
    <property type="evidence" value="ECO:0007669"/>
    <property type="project" value="UniProtKB-KW"/>
</dbReference>
<evidence type="ECO:0000259" key="8">
    <source>
        <dbReference type="PROSITE" id="PS50157"/>
    </source>
</evidence>
<dbReference type="InterPro" id="IPR052127">
    <property type="entry name" value="STE12_transcription_factor"/>
</dbReference>
<organism evidence="9 10">
    <name type="scientific">Tieghemiomyces parasiticus</name>
    <dbReference type="NCBI Taxonomy" id="78921"/>
    <lineage>
        <taxon>Eukaryota</taxon>
        <taxon>Fungi</taxon>
        <taxon>Fungi incertae sedis</taxon>
        <taxon>Zoopagomycota</taxon>
        <taxon>Kickxellomycotina</taxon>
        <taxon>Dimargaritomycetes</taxon>
        <taxon>Dimargaritales</taxon>
        <taxon>Dimargaritaceae</taxon>
        <taxon>Tieghemiomyces</taxon>
    </lineage>
</organism>
<evidence type="ECO:0000256" key="4">
    <source>
        <dbReference type="ARBA" id="ARBA00023242"/>
    </source>
</evidence>
<dbReference type="GO" id="GO:0003700">
    <property type="term" value="F:DNA-binding transcription factor activity"/>
    <property type="evidence" value="ECO:0007669"/>
    <property type="project" value="InterPro"/>
</dbReference>
<dbReference type="SUPFAM" id="SSF57667">
    <property type="entry name" value="beta-beta-alpha zinc fingers"/>
    <property type="match status" value="1"/>
</dbReference>
<keyword evidence="3" id="KW-0804">Transcription</keyword>
<evidence type="ECO:0000256" key="6">
    <source>
        <dbReference type="PROSITE-ProRule" id="PRU00042"/>
    </source>
</evidence>
<gene>
    <name evidence="9" type="ORF">IWQ60_012345</name>
</gene>
<evidence type="ECO:0000256" key="2">
    <source>
        <dbReference type="ARBA" id="ARBA00023015"/>
    </source>
</evidence>
<dbReference type="Gene3D" id="3.30.160.60">
    <property type="entry name" value="Classic Zinc Finger"/>
    <property type="match status" value="1"/>
</dbReference>
<evidence type="ECO:0000256" key="1">
    <source>
        <dbReference type="ARBA" id="ARBA00004123"/>
    </source>
</evidence>
<keyword evidence="4" id="KW-0539">Nucleus</keyword>
<keyword evidence="2" id="KW-0805">Transcription regulation</keyword>
<feature type="region of interest" description="Disordered" evidence="7">
    <location>
        <begin position="470"/>
        <end position="524"/>
    </location>
</feature>
<dbReference type="SMART" id="SM00355">
    <property type="entry name" value="ZnF_C2H2"/>
    <property type="match status" value="2"/>
</dbReference>
<evidence type="ECO:0000256" key="3">
    <source>
        <dbReference type="ARBA" id="ARBA00023163"/>
    </source>
</evidence>
<feature type="domain" description="C2H2-type" evidence="8">
    <location>
        <begin position="413"/>
        <end position="440"/>
    </location>
</feature>
<dbReference type="Proteomes" id="UP001150569">
    <property type="component" value="Unassembled WGS sequence"/>
</dbReference>
<dbReference type="SMART" id="SM00424">
    <property type="entry name" value="STE"/>
    <property type="match status" value="1"/>
</dbReference>